<comment type="similarity">
    <text evidence="5 15">Belongs to the cytochrome P450 family.</text>
</comment>
<dbReference type="GO" id="GO:0020037">
    <property type="term" value="F:heme binding"/>
    <property type="evidence" value="ECO:0007669"/>
    <property type="project" value="InterPro"/>
</dbReference>
<dbReference type="GO" id="GO:0005789">
    <property type="term" value="C:endoplasmic reticulum membrane"/>
    <property type="evidence" value="ECO:0007669"/>
    <property type="project" value="UniProtKB-SubCell"/>
</dbReference>
<dbReference type="PANTHER" id="PTHR24292:SF84">
    <property type="entry name" value="CYTOCHROME P450 28A5-RELATED"/>
    <property type="match status" value="1"/>
</dbReference>
<proteinExistence type="inferred from homology"/>
<evidence type="ECO:0000256" key="6">
    <source>
        <dbReference type="ARBA" id="ARBA00022617"/>
    </source>
</evidence>
<dbReference type="InterPro" id="IPR002401">
    <property type="entry name" value="Cyt_P450_E_grp-I"/>
</dbReference>
<dbReference type="EMBL" id="JARGDH010000003">
    <property type="protein sequence ID" value="KAL0273544.1"/>
    <property type="molecule type" value="Genomic_DNA"/>
</dbReference>
<dbReference type="Gene3D" id="1.10.630.10">
    <property type="entry name" value="Cytochrome P450"/>
    <property type="match status" value="1"/>
</dbReference>
<reference evidence="16" key="1">
    <citation type="journal article" date="2024" name="Gigascience">
        <title>Chromosome-level genome of the poultry shaft louse Menopon gallinae provides insight into the host-switching and adaptive evolution of parasitic lice.</title>
        <authorList>
            <person name="Xu Y."/>
            <person name="Ma L."/>
            <person name="Liu S."/>
            <person name="Liang Y."/>
            <person name="Liu Q."/>
            <person name="He Z."/>
            <person name="Tian L."/>
            <person name="Duan Y."/>
            <person name="Cai W."/>
            <person name="Li H."/>
            <person name="Song F."/>
        </authorList>
    </citation>
    <scope>NUCLEOTIDE SEQUENCE</scope>
    <source>
        <strain evidence="16">Cailab_2023a</strain>
    </source>
</reference>
<dbReference type="GO" id="GO:0005506">
    <property type="term" value="F:iron ion binding"/>
    <property type="evidence" value="ECO:0007669"/>
    <property type="project" value="InterPro"/>
</dbReference>
<dbReference type="InterPro" id="IPR050476">
    <property type="entry name" value="Insect_CytP450_Detox"/>
</dbReference>
<evidence type="ECO:0000256" key="10">
    <source>
        <dbReference type="ARBA" id="ARBA00023002"/>
    </source>
</evidence>
<keyword evidence="12 15" id="KW-0503">Monooxygenase</keyword>
<name>A0AAW2HUH3_9NEOP</name>
<keyword evidence="7 14" id="KW-0479">Metal-binding</keyword>
<dbReference type="AlphaFoldDB" id="A0AAW2HUH3"/>
<dbReference type="PROSITE" id="PS00086">
    <property type="entry name" value="CYTOCHROME_P450"/>
    <property type="match status" value="1"/>
</dbReference>
<dbReference type="GO" id="GO:0004497">
    <property type="term" value="F:monooxygenase activity"/>
    <property type="evidence" value="ECO:0007669"/>
    <property type="project" value="UniProtKB-KW"/>
</dbReference>
<evidence type="ECO:0000256" key="1">
    <source>
        <dbReference type="ARBA" id="ARBA00001971"/>
    </source>
</evidence>
<keyword evidence="6 14" id="KW-0349">Heme</keyword>
<sequence>MFLEATALVFGVLFCLYWYSTRNYSYWKKRRIPYEEPVPIFGNLWDSVIFKRSAGEISQDVYEKYPDEKVVGMYHFDAPVLLLRDPLLVYKVYVTDFHSFEDNSFVVDEDIDPVFGRSVFFQKGEKWKKSRKMLTPAFTIGRIKMIFDRLRAVGEKLNDYIERHPEELELKHLMTRYGTEVSASCVLGIEGHNFEVENPKMVEIGSKIFEPSFVSGIIQFIVLMMPTVSKLFSIKMVPKEVPQFFDDILRNVIEHRQKNSVSQTDIVQHWLDLKKKSEEVAKGNVQSDVVTDVLTNDDVLAGCVTFFTESYETISMTASFALHYLALDKDLQDRLRQEVDDTLESCGGKLTYEAAIEMKLMNNIILEVLRVHPALLHALKNCTKRYEMDIGKAEPLVVEKGTVIVVPNIALSHDPKYWEDPEKFDPDRFDRMDKDEWKKGIFLPFGDGPRMCIGMRLAYAIVKVSLTYILMKYEVVPSPRTPKKFVQDTRHFISRNRDGLWAKFVKRA</sequence>
<evidence type="ECO:0000256" key="4">
    <source>
        <dbReference type="ARBA" id="ARBA00004406"/>
    </source>
</evidence>
<feature type="binding site" description="axial binding residue" evidence="14">
    <location>
        <position position="452"/>
    </location>
    <ligand>
        <name>heme</name>
        <dbReference type="ChEBI" id="CHEBI:30413"/>
    </ligand>
    <ligandPart>
        <name>Fe</name>
        <dbReference type="ChEBI" id="CHEBI:18248"/>
    </ligandPart>
</feature>
<dbReference type="FunFam" id="1.10.630.10:FF:000042">
    <property type="entry name" value="Cytochrome P450"/>
    <property type="match status" value="1"/>
</dbReference>
<protein>
    <recommendedName>
        <fullName evidence="17">Cytochrome P450</fullName>
    </recommendedName>
</protein>
<evidence type="ECO:0000256" key="2">
    <source>
        <dbReference type="ARBA" id="ARBA00003690"/>
    </source>
</evidence>
<dbReference type="InterPro" id="IPR036396">
    <property type="entry name" value="Cyt_P450_sf"/>
</dbReference>
<evidence type="ECO:0000256" key="12">
    <source>
        <dbReference type="ARBA" id="ARBA00023033"/>
    </source>
</evidence>
<keyword evidence="9" id="KW-0492">Microsome</keyword>
<dbReference type="InterPro" id="IPR001128">
    <property type="entry name" value="Cyt_P450"/>
</dbReference>
<evidence type="ECO:0000313" key="16">
    <source>
        <dbReference type="EMBL" id="KAL0273544.1"/>
    </source>
</evidence>
<keyword evidence="8" id="KW-0256">Endoplasmic reticulum</keyword>
<dbReference type="SUPFAM" id="SSF48264">
    <property type="entry name" value="Cytochrome P450"/>
    <property type="match status" value="1"/>
</dbReference>
<evidence type="ECO:0000256" key="8">
    <source>
        <dbReference type="ARBA" id="ARBA00022824"/>
    </source>
</evidence>
<evidence type="ECO:0000256" key="5">
    <source>
        <dbReference type="ARBA" id="ARBA00010617"/>
    </source>
</evidence>
<comment type="function">
    <text evidence="2">May be involved in the metabolism of insect hormones and in the breakdown of synthetic insecticides.</text>
</comment>
<accession>A0AAW2HUH3</accession>
<keyword evidence="10 15" id="KW-0560">Oxidoreductase</keyword>
<dbReference type="InterPro" id="IPR017972">
    <property type="entry name" value="Cyt_P450_CS"/>
</dbReference>
<keyword evidence="11 14" id="KW-0408">Iron</keyword>
<comment type="subcellular location">
    <subcellularLocation>
        <location evidence="4">Endoplasmic reticulum membrane</location>
        <topology evidence="4">Peripheral membrane protein</topology>
    </subcellularLocation>
    <subcellularLocation>
        <location evidence="3">Microsome membrane</location>
        <topology evidence="3">Peripheral membrane protein</topology>
    </subcellularLocation>
</comment>
<organism evidence="16">
    <name type="scientific">Menopon gallinae</name>
    <name type="common">poultry shaft louse</name>
    <dbReference type="NCBI Taxonomy" id="328185"/>
    <lineage>
        <taxon>Eukaryota</taxon>
        <taxon>Metazoa</taxon>
        <taxon>Ecdysozoa</taxon>
        <taxon>Arthropoda</taxon>
        <taxon>Hexapoda</taxon>
        <taxon>Insecta</taxon>
        <taxon>Pterygota</taxon>
        <taxon>Neoptera</taxon>
        <taxon>Paraneoptera</taxon>
        <taxon>Psocodea</taxon>
        <taxon>Troctomorpha</taxon>
        <taxon>Phthiraptera</taxon>
        <taxon>Amblycera</taxon>
        <taxon>Menoponidae</taxon>
        <taxon>Menopon</taxon>
    </lineage>
</organism>
<evidence type="ECO:0000256" key="14">
    <source>
        <dbReference type="PIRSR" id="PIRSR602401-1"/>
    </source>
</evidence>
<comment type="cofactor">
    <cofactor evidence="1 14">
        <name>heme</name>
        <dbReference type="ChEBI" id="CHEBI:30413"/>
    </cofactor>
</comment>
<gene>
    <name evidence="16" type="ORF">PYX00_006177</name>
</gene>
<evidence type="ECO:0000256" key="11">
    <source>
        <dbReference type="ARBA" id="ARBA00023004"/>
    </source>
</evidence>
<evidence type="ECO:0008006" key="17">
    <source>
        <dbReference type="Google" id="ProtNLM"/>
    </source>
</evidence>
<evidence type="ECO:0000256" key="3">
    <source>
        <dbReference type="ARBA" id="ARBA00004174"/>
    </source>
</evidence>
<evidence type="ECO:0000256" key="7">
    <source>
        <dbReference type="ARBA" id="ARBA00022723"/>
    </source>
</evidence>
<evidence type="ECO:0000256" key="9">
    <source>
        <dbReference type="ARBA" id="ARBA00022848"/>
    </source>
</evidence>
<keyword evidence="13" id="KW-0472">Membrane</keyword>
<evidence type="ECO:0000256" key="15">
    <source>
        <dbReference type="RuleBase" id="RU000461"/>
    </source>
</evidence>
<dbReference type="PRINTS" id="PR00463">
    <property type="entry name" value="EP450I"/>
</dbReference>
<dbReference type="GO" id="GO:0016705">
    <property type="term" value="F:oxidoreductase activity, acting on paired donors, with incorporation or reduction of molecular oxygen"/>
    <property type="evidence" value="ECO:0007669"/>
    <property type="project" value="InterPro"/>
</dbReference>
<dbReference type="CDD" id="cd11056">
    <property type="entry name" value="CYP6-like"/>
    <property type="match status" value="1"/>
</dbReference>
<evidence type="ECO:0000256" key="13">
    <source>
        <dbReference type="ARBA" id="ARBA00023136"/>
    </source>
</evidence>
<dbReference type="Pfam" id="PF00067">
    <property type="entry name" value="p450"/>
    <property type="match status" value="1"/>
</dbReference>
<comment type="caution">
    <text evidence="16">The sequence shown here is derived from an EMBL/GenBank/DDBJ whole genome shotgun (WGS) entry which is preliminary data.</text>
</comment>
<dbReference type="PRINTS" id="PR00385">
    <property type="entry name" value="P450"/>
</dbReference>
<dbReference type="PANTHER" id="PTHR24292">
    <property type="entry name" value="CYTOCHROME P450"/>
    <property type="match status" value="1"/>
</dbReference>